<accession>A0AAN8IDP4</accession>
<dbReference type="EMBL" id="WIXE01024777">
    <property type="protein sequence ID" value="KAK5965298.1"/>
    <property type="molecule type" value="Genomic_DNA"/>
</dbReference>
<protein>
    <submittedName>
        <fullName evidence="1">Uncharacterized protein</fullName>
    </submittedName>
</protein>
<gene>
    <name evidence="1" type="ORF">GCK32_002038</name>
</gene>
<reference evidence="1 2" key="1">
    <citation type="submission" date="2019-10" db="EMBL/GenBank/DDBJ databases">
        <title>Assembly and Annotation for the nematode Trichostrongylus colubriformis.</title>
        <authorList>
            <person name="Martin J."/>
        </authorList>
    </citation>
    <scope>NUCLEOTIDE SEQUENCE [LARGE SCALE GENOMIC DNA]</scope>
    <source>
        <strain evidence="1">G859</strain>
        <tissue evidence="1">Whole worm</tissue>
    </source>
</reference>
<dbReference type="Proteomes" id="UP001331761">
    <property type="component" value="Unassembled WGS sequence"/>
</dbReference>
<organism evidence="1 2">
    <name type="scientific">Trichostrongylus colubriformis</name>
    <name type="common">Black scour worm</name>
    <dbReference type="NCBI Taxonomy" id="6319"/>
    <lineage>
        <taxon>Eukaryota</taxon>
        <taxon>Metazoa</taxon>
        <taxon>Ecdysozoa</taxon>
        <taxon>Nematoda</taxon>
        <taxon>Chromadorea</taxon>
        <taxon>Rhabditida</taxon>
        <taxon>Rhabditina</taxon>
        <taxon>Rhabditomorpha</taxon>
        <taxon>Strongyloidea</taxon>
        <taxon>Trichostrongylidae</taxon>
        <taxon>Trichostrongylus</taxon>
    </lineage>
</organism>
<comment type="caution">
    <text evidence="1">The sequence shown here is derived from an EMBL/GenBank/DDBJ whole genome shotgun (WGS) entry which is preliminary data.</text>
</comment>
<dbReference type="AlphaFoldDB" id="A0AAN8IDP4"/>
<keyword evidence="2" id="KW-1185">Reference proteome</keyword>
<name>A0AAN8IDP4_TRICO</name>
<sequence>MTHDESRKENSALSSYGERSGAHMNLLEVLKGFMLCCYILCPPLPDRIVRKLAFHPPKKGSYSAVLKDSPDVHVTNASELVGQDFRIVPRPITAKCTSAKCVETGDLVEVLERPKKSLTQSDHK</sequence>
<evidence type="ECO:0000313" key="2">
    <source>
        <dbReference type="Proteomes" id="UP001331761"/>
    </source>
</evidence>
<proteinExistence type="predicted"/>
<evidence type="ECO:0000313" key="1">
    <source>
        <dbReference type="EMBL" id="KAK5965298.1"/>
    </source>
</evidence>